<evidence type="ECO:0000256" key="4">
    <source>
        <dbReference type="ARBA" id="ARBA00022679"/>
    </source>
</evidence>
<dbReference type="InterPro" id="IPR019797">
    <property type="entry name" value="Glutamate_5-kinase_CS"/>
</dbReference>
<dbReference type="Pfam" id="PF00696">
    <property type="entry name" value="AA_kinase"/>
    <property type="match status" value="1"/>
</dbReference>
<dbReference type="InterPro" id="IPR005715">
    <property type="entry name" value="Glu_5kinase/COase_Synthase"/>
</dbReference>
<feature type="binding site" evidence="8">
    <location>
        <position position="160"/>
    </location>
    <ligand>
        <name>substrate</name>
    </ligand>
</feature>
<dbReference type="AlphaFoldDB" id="A0A9D1KW71"/>
<dbReference type="SUPFAM" id="SSF53633">
    <property type="entry name" value="Carbamate kinase-like"/>
    <property type="match status" value="1"/>
</dbReference>
<feature type="binding site" evidence="8">
    <location>
        <position position="148"/>
    </location>
    <ligand>
        <name>substrate</name>
    </ligand>
</feature>
<evidence type="ECO:0000256" key="2">
    <source>
        <dbReference type="ARBA" id="ARBA00022605"/>
    </source>
</evidence>
<dbReference type="HAMAP" id="MF_00456">
    <property type="entry name" value="ProB"/>
    <property type="match status" value="1"/>
</dbReference>
<dbReference type="PANTHER" id="PTHR43654">
    <property type="entry name" value="GLUTAMATE 5-KINASE"/>
    <property type="match status" value="1"/>
</dbReference>
<sequence>MTENDKARRRLKYKKRIVVKVGSSSIIHEQTGHTDLYKLEQLVRLLCDLRNQGKDVVLVSSGAIGTGRRVLGLKRRPESLPLKQACASVGQGALIALYQRLFNEYHQVSSQILMTRYLIDREKSVFNAKNTFRQLFKMGVIPIVNENDTVVTDEIEFGDNDKLSAVVAALTEADLLILLSDIDGLYTDDPNKNPEARFIECVPRMDASLYDMAKGAGSDFGTGGMKTKIDAARIATAAGCDMLIANGRDFHILHQLMDGENVGTLFLAGRKKDFNLKDIVEACHDHENQEDADDHR</sequence>
<evidence type="ECO:0000313" key="10">
    <source>
        <dbReference type="EMBL" id="HIU02931.1"/>
    </source>
</evidence>
<evidence type="ECO:0000259" key="9">
    <source>
        <dbReference type="Pfam" id="PF00696"/>
    </source>
</evidence>
<keyword evidence="3 8" id="KW-0641">Proline biosynthesis</keyword>
<comment type="caution">
    <text evidence="10">The sequence shown here is derived from an EMBL/GenBank/DDBJ whole genome shotgun (WGS) entry which is preliminary data.</text>
</comment>
<feature type="binding site" evidence="8">
    <location>
        <begin position="180"/>
        <end position="181"/>
    </location>
    <ligand>
        <name>ATP</name>
        <dbReference type="ChEBI" id="CHEBI:30616"/>
    </ligand>
</feature>
<evidence type="ECO:0000256" key="5">
    <source>
        <dbReference type="ARBA" id="ARBA00022741"/>
    </source>
</evidence>
<dbReference type="InterPro" id="IPR011529">
    <property type="entry name" value="Glu_5kinase"/>
</dbReference>
<dbReference type="GO" id="GO:0055129">
    <property type="term" value="P:L-proline biosynthetic process"/>
    <property type="evidence" value="ECO:0007669"/>
    <property type="project" value="UniProtKB-UniRule"/>
</dbReference>
<evidence type="ECO:0000256" key="6">
    <source>
        <dbReference type="ARBA" id="ARBA00022777"/>
    </source>
</evidence>
<dbReference type="PROSITE" id="PS00902">
    <property type="entry name" value="GLUTAMATE_5_KINASE"/>
    <property type="match status" value="1"/>
</dbReference>
<keyword evidence="6 8" id="KW-0418">Kinase</keyword>
<dbReference type="GO" id="GO:0004349">
    <property type="term" value="F:glutamate 5-kinase activity"/>
    <property type="evidence" value="ECO:0007669"/>
    <property type="project" value="UniProtKB-UniRule"/>
</dbReference>
<reference evidence="10" key="1">
    <citation type="submission" date="2020-10" db="EMBL/GenBank/DDBJ databases">
        <authorList>
            <person name="Gilroy R."/>
        </authorList>
    </citation>
    <scope>NUCLEOTIDE SEQUENCE</scope>
    <source>
        <strain evidence="10">CHK187-14744</strain>
    </source>
</reference>
<comment type="similarity">
    <text evidence="8">Belongs to the glutamate 5-kinase family.</text>
</comment>
<feature type="binding site" evidence="8">
    <location>
        <position position="61"/>
    </location>
    <ligand>
        <name>substrate</name>
    </ligand>
</feature>
<name>A0A9D1KW71_9FIRM</name>
<dbReference type="InterPro" id="IPR036393">
    <property type="entry name" value="AceGlu_kinase-like_sf"/>
</dbReference>
<evidence type="ECO:0000256" key="1">
    <source>
        <dbReference type="ARBA" id="ARBA00022490"/>
    </source>
</evidence>
<dbReference type="PRINTS" id="PR00474">
    <property type="entry name" value="GLU5KINASE"/>
</dbReference>
<dbReference type="FunFam" id="3.40.1160.10:FF:000018">
    <property type="entry name" value="Glutamate 5-kinase"/>
    <property type="match status" value="1"/>
</dbReference>
<keyword evidence="2 8" id="KW-0028">Amino-acid biosynthesis</keyword>
<evidence type="ECO:0000256" key="8">
    <source>
        <dbReference type="HAMAP-Rule" id="MF_00456"/>
    </source>
</evidence>
<dbReference type="Gene3D" id="3.40.1160.10">
    <property type="entry name" value="Acetylglutamate kinase-like"/>
    <property type="match status" value="1"/>
</dbReference>
<dbReference type="EMBL" id="DVLT01000042">
    <property type="protein sequence ID" value="HIU02931.1"/>
    <property type="molecule type" value="Genomic_DNA"/>
</dbReference>
<dbReference type="Proteomes" id="UP000824164">
    <property type="component" value="Unassembled WGS sequence"/>
</dbReference>
<dbReference type="GO" id="GO:0005829">
    <property type="term" value="C:cytosol"/>
    <property type="evidence" value="ECO:0007669"/>
    <property type="project" value="TreeGrafter"/>
</dbReference>
<feature type="domain" description="Aspartate/glutamate/uridylate kinase" evidence="9">
    <location>
        <begin position="15"/>
        <end position="246"/>
    </location>
</feature>
<comment type="catalytic activity">
    <reaction evidence="8">
        <text>L-glutamate + ATP = L-glutamyl 5-phosphate + ADP</text>
        <dbReference type="Rhea" id="RHEA:14877"/>
        <dbReference type="ChEBI" id="CHEBI:29985"/>
        <dbReference type="ChEBI" id="CHEBI:30616"/>
        <dbReference type="ChEBI" id="CHEBI:58274"/>
        <dbReference type="ChEBI" id="CHEBI:456216"/>
        <dbReference type="EC" id="2.7.2.11"/>
    </reaction>
</comment>
<dbReference type="PANTHER" id="PTHR43654:SF3">
    <property type="entry name" value="GLUTAMATE 5-KINASE"/>
    <property type="match status" value="1"/>
</dbReference>
<proteinExistence type="inferred from homology"/>
<evidence type="ECO:0000256" key="7">
    <source>
        <dbReference type="ARBA" id="ARBA00022840"/>
    </source>
</evidence>
<keyword evidence="1 8" id="KW-0963">Cytoplasm</keyword>
<dbReference type="NCBIfam" id="TIGR01027">
    <property type="entry name" value="proB"/>
    <property type="match status" value="1"/>
</dbReference>
<dbReference type="GO" id="GO:0005524">
    <property type="term" value="F:ATP binding"/>
    <property type="evidence" value="ECO:0007669"/>
    <property type="project" value="UniProtKB-KW"/>
</dbReference>
<comment type="pathway">
    <text evidence="8">Amino-acid biosynthesis; L-proline biosynthesis; L-glutamate 5-semialdehyde from L-glutamate: step 1/2.</text>
</comment>
<comment type="function">
    <text evidence="8">Catalyzes the transfer of a phosphate group to glutamate to form L-glutamate 5-phosphate.</text>
</comment>
<keyword evidence="5 8" id="KW-0547">Nucleotide-binding</keyword>
<feature type="binding site" evidence="8">
    <location>
        <begin position="222"/>
        <end position="228"/>
    </location>
    <ligand>
        <name>ATP</name>
        <dbReference type="ChEBI" id="CHEBI:30616"/>
    </ligand>
</feature>
<keyword evidence="7 8" id="KW-0067">ATP-binding</keyword>
<feature type="binding site" evidence="8">
    <location>
        <position position="20"/>
    </location>
    <ligand>
        <name>ATP</name>
        <dbReference type="ChEBI" id="CHEBI:30616"/>
    </ligand>
</feature>
<dbReference type="InterPro" id="IPR001048">
    <property type="entry name" value="Asp/Glu/Uridylate_kinase"/>
</dbReference>
<dbReference type="CDD" id="cd04242">
    <property type="entry name" value="AAK_G5K_ProB"/>
    <property type="match status" value="1"/>
</dbReference>
<accession>A0A9D1KW71</accession>
<keyword evidence="4 8" id="KW-0808">Transferase</keyword>
<comment type="subcellular location">
    <subcellularLocation>
        <location evidence="8">Cytoplasm</location>
    </subcellularLocation>
</comment>
<reference evidence="10" key="2">
    <citation type="journal article" date="2021" name="PeerJ">
        <title>Extensive microbial diversity within the chicken gut microbiome revealed by metagenomics and culture.</title>
        <authorList>
            <person name="Gilroy R."/>
            <person name="Ravi A."/>
            <person name="Getino M."/>
            <person name="Pursley I."/>
            <person name="Horton D.L."/>
            <person name="Alikhan N.F."/>
            <person name="Baker D."/>
            <person name="Gharbi K."/>
            <person name="Hall N."/>
            <person name="Watson M."/>
            <person name="Adriaenssens E.M."/>
            <person name="Foster-Nyarko E."/>
            <person name="Jarju S."/>
            <person name="Secka A."/>
            <person name="Antonio M."/>
            <person name="Oren A."/>
            <person name="Chaudhuri R.R."/>
            <person name="La Ragione R."/>
            <person name="Hildebrand F."/>
            <person name="Pallen M.J."/>
        </authorList>
    </citation>
    <scope>NUCLEOTIDE SEQUENCE</scope>
    <source>
        <strain evidence="10">CHK187-14744</strain>
    </source>
</reference>
<dbReference type="InterPro" id="IPR001057">
    <property type="entry name" value="Glu/AcGlu_kinase"/>
</dbReference>
<dbReference type="InterPro" id="IPR041739">
    <property type="entry name" value="G5K_ProB"/>
</dbReference>
<organism evidence="10 11">
    <name type="scientific">Candidatus Onthocola gallistercoris</name>
    <dbReference type="NCBI Taxonomy" id="2840876"/>
    <lineage>
        <taxon>Bacteria</taxon>
        <taxon>Bacillati</taxon>
        <taxon>Bacillota</taxon>
        <taxon>Bacilli</taxon>
        <taxon>Candidatus Onthocola</taxon>
    </lineage>
</organism>
<evidence type="ECO:0000256" key="3">
    <source>
        <dbReference type="ARBA" id="ARBA00022650"/>
    </source>
</evidence>
<gene>
    <name evidence="8 10" type="primary">proB</name>
    <name evidence="10" type="ORF">IAB63_06720</name>
</gene>
<dbReference type="EC" id="2.7.2.11" evidence="8"/>
<protein>
    <recommendedName>
        <fullName evidence="8">Glutamate 5-kinase</fullName>
        <ecNumber evidence="8">2.7.2.11</ecNumber>
    </recommendedName>
    <alternativeName>
        <fullName evidence="8">Gamma-glutamyl kinase</fullName>
        <shortName evidence="8">GK</shortName>
    </alternativeName>
</protein>
<evidence type="ECO:0000313" key="11">
    <source>
        <dbReference type="Proteomes" id="UP000824164"/>
    </source>
</evidence>
<dbReference type="PIRSF" id="PIRSF000729">
    <property type="entry name" value="GK"/>
    <property type="match status" value="1"/>
</dbReference>